<dbReference type="RefSeq" id="XP_041425479.1">
    <property type="nucleotide sequence ID" value="XM_041569545.1"/>
</dbReference>
<evidence type="ECO:0000256" key="4">
    <source>
        <dbReference type="ARBA" id="ARBA00023180"/>
    </source>
</evidence>
<dbReference type="KEGG" id="xla:121395610"/>
<feature type="compositionally biased region" description="Acidic residues" evidence="5">
    <location>
        <begin position="234"/>
        <end position="248"/>
    </location>
</feature>
<dbReference type="Gene3D" id="2.60.40.10">
    <property type="entry name" value="Immunoglobulins"/>
    <property type="match status" value="1"/>
</dbReference>
<dbReference type="PANTHER" id="PTHR12080:SF59">
    <property type="entry name" value="HEPATIC AND GLIAL CELL ADHESION MOLECULE"/>
    <property type="match status" value="1"/>
</dbReference>
<accession>A0A8J1L935</accession>
<feature type="region of interest" description="Disordered" evidence="5">
    <location>
        <begin position="125"/>
        <end position="163"/>
    </location>
</feature>
<keyword evidence="4" id="KW-0325">Glycoprotein</keyword>
<sequence length="248" mass="27694">MELLQDLLVCVLLLSALGNVVSINNEEVIEGESVSLSVKLNLSEYQMIIWKFDTYNLVALETMNNTPICFPEYEGRCTLFENATLQLDNLTPADQGNYTVTVLDVETGLSMSGSVYLTVLSNTMNTTEDPSTQNTTSDELTTASDISQVPEYNPATTTDYDPITEYDPATTVSTYNPDSEFTIVTIPEPDYYPVTIPEPDYYPGPLLNPGYDPDYNPEYEPEYNPENDTSTENPEYEPENDTSTENPE</sequence>
<dbReference type="RefSeq" id="XP_041425478.1">
    <property type="nucleotide sequence ID" value="XM_041569544.1"/>
</dbReference>
<dbReference type="SUPFAM" id="SSF48726">
    <property type="entry name" value="Immunoglobulin"/>
    <property type="match status" value="1"/>
</dbReference>
<dbReference type="Proteomes" id="UP000186698">
    <property type="component" value="Chromosome 7L"/>
</dbReference>
<feature type="chain" id="PRO_5044692395" evidence="6">
    <location>
        <begin position="23"/>
        <end position="248"/>
    </location>
</feature>
<dbReference type="Pfam" id="PF07686">
    <property type="entry name" value="V-set"/>
    <property type="match status" value="1"/>
</dbReference>
<protein>
    <submittedName>
        <fullName evidence="9">Protein TsetseEP-like isoform X1</fullName>
    </submittedName>
    <submittedName>
        <fullName evidence="10">Protein TsetseEP-like isoform X2</fullName>
    </submittedName>
</protein>
<keyword evidence="8" id="KW-1185">Reference proteome</keyword>
<reference evidence="9 10" key="1">
    <citation type="submission" date="2025-04" db="UniProtKB">
        <authorList>
            <consortium name="RefSeq"/>
        </authorList>
    </citation>
    <scope>IDENTIFICATION</scope>
    <source>
        <strain evidence="9 10">J_2021</strain>
        <tissue evidence="9 10">Erythrocytes</tissue>
    </source>
</reference>
<feature type="compositionally biased region" description="Polar residues" evidence="5">
    <location>
        <begin position="125"/>
        <end position="147"/>
    </location>
</feature>
<feature type="domain" description="Immunoglobulin" evidence="7">
    <location>
        <begin position="23"/>
        <end position="120"/>
    </location>
</feature>
<evidence type="ECO:0000256" key="1">
    <source>
        <dbReference type="ARBA" id="ARBA00004370"/>
    </source>
</evidence>
<evidence type="ECO:0000313" key="8">
    <source>
        <dbReference type="Proteomes" id="UP000186698"/>
    </source>
</evidence>
<dbReference type="InterPro" id="IPR036179">
    <property type="entry name" value="Ig-like_dom_sf"/>
</dbReference>
<evidence type="ECO:0000256" key="3">
    <source>
        <dbReference type="ARBA" id="ARBA00023136"/>
    </source>
</evidence>
<evidence type="ECO:0000313" key="9">
    <source>
        <dbReference type="RefSeq" id="XP_041425478.1"/>
    </source>
</evidence>
<keyword evidence="3" id="KW-0472">Membrane</keyword>
<organism evidence="8 10">
    <name type="scientific">Xenopus laevis</name>
    <name type="common">African clawed frog</name>
    <dbReference type="NCBI Taxonomy" id="8355"/>
    <lineage>
        <taxon>Eukaryota</taxon>
        <taxon>Metazoa</taxon>
        <taxon>Chordata</taxon>
        <taxon>Craniata</taxon>
        <taxon>Vertebrata</taxon>
        <taxon>Euteleostomi</taxon>
        <taxon>Amphibia</taxon>
        <taxon>Batrachia</taxon>
        <taxon>Anura</taxon>
        <taxon>Pipoidea</taxon>
        <taxon>Pipidae</taxon>
        <taxon>Xenopodinae</taxon>
        <taxon>Xenopus</taxon>
        <taxon>Xenopus</taxon>
    </lineage>
</organism>
<name>A0A8J1L935_XENLA</name>
<evidence type="ECO:0000259" key="7">
    <source>
        <dbReference type="SMART" id="SM00409"/>
    </source>
</evidence>
<evidence type="ECO:0000256" key="2">
    <source>
        <dbReference type="ARBA" id="ARBA00022729"/>
    </source>
</evidence>
<dbReference type="OrthoDB" id="6353782at2759"/>
<dbReference type="PANTHER" id="PTHR12080">
    <property type="entry name" value="SIGNALING LYMPHOCYTIC ACTIVATION MOLECULE"/>
    <property type="match status" value="1"/>
</dbReference>
<feature type="signal peptide" evidence="6">
    <location>
        <begin position="1"/>
        <end position="22"/>
    </location>
</feature>
<dbReference type="InterPro" id="IPR013106">
    <property type="entry name" value="Ig_V-set"/>
</dbReference>
<dbReference type="InterPro" id="IPR003599">
    <property type="entry name" value="Ig_sub"/>
</dbReference>
<dbReference type="AlphaFoldDB" id="A0A8J1L935"/>
<proteinExistence type="predicted"/>
<dbReference type="GeneID" id="121395610"/>
<feature type="compositionally biased region" description="Acidic residues" evidence="5">
    <location>
        <begin position="215"/>
        <end position="225"/>
    </location>
</feature>
<dbReference type="InterPro" id="IPR013783">
    <property type="entry name" value="Ig-like_fold"/>
</dbReference>
<feature type="region of interest" description="Disordered" evidence="5">
    <location>
        <begin position="203"/>
        <end position="248"/>
    </location>
</feature>
<dbReference type="GO" id="GO:0016020">
    <property type="term" value="C:membrane"/>
    <property type="evidence" value="ECO:0007669"/>
    <property type="project" value="UniProtKB-SubCell"/>
</dbReference>
<evidence type="ECO:0000256" key="5">
    <source>
        <dbReference type="SAM" id="MobiDB-lite"/>
    </source>
</evidence>
<dbReference type="GO" id="GO:0005911">
    <property type="term" value="C:cell-cell junction"/>
    <property type="evidence" value="ECO:0007669"/>
    <property type="project" value="TreeGrafter"/>
</dbReference>
<comment type="subcellular location">
    <subcellularLocation>
        <location evidence="1">Membrane</location>
    </subcellularLocation>
</comment>
<dbReference type="InterPro" id="IPR015631">
    <property type="entry name" value="CD2/SLAM_rcpt"/>
</dbReference>
<dbReference type="SMART" id="SM00409">
    <property type="entry name" value="IG"/>
    <property type="match status" value="1"/>
</dbReference>
<keyword evidence="2 6" id="KW-0732">Signal</keyword>
<evidence type="ECO:0000313" key="10">
    <source>
        <dbReference type="RefSeq" id="XP_041425479.1"/>
    </source>
</evidence>
<gene>
    <name evidence="9 10" type="primary">LOC121395610</name>
</gene>
<evidence type="ECO:0000256" key="6">
    <source>
        <dbReference type="SAM" id="SignalP"/>
    </source>
</evidence>